<dbReference type="PATRIC" id="fig|883161.3.peg.1207"/>
<dbReference type="EMBL" id="AGZR01000006">
    <property type="protein sequence ID" value="EPD32909.1"/>
    <property type="molecule type" value="Genomic_DNA"/>
</dbReference>
<proteinExistence type="predicted"/>
<dbReference type="Proteomes" id="UP000014417">
    <property type="component" value="Unassembled WGS sequence"/>
</dbReference>
<accession>S2WYT8</accession>
<evidence type="ECO:0000313" key="1">
    <source>
        <dbReference type="EMBL" id="EPD32909.1"/>
    </source>
</evidence>
<dbReference type="RefSeq" id="WP_016456047.1">
    <property type="nucleotide sequence ID" value="NZ_KE150269.1"/>
</dbReference>
<evidence type="ECO:0000313" key="2">
    <source>
        <dbReference type="Proteomes" id="UP000014417"/>
    </source>
</evidence>
<gene>
    <name evidence="1" type="ORF">HMPREF9306_01217</name>
</gene>
<evidence type="ECO:0008006" key="3">
    <source>
        <dbReference type="Google" id="ProtNLM"/>
    </source>
</evidence>
<name>S2WYT8_9ACTN</name>
<dbReference type="HOGENOM" id="CLU_300130_0_0_11"/>
<comment type="caution">
    <text evidence="1">The sequence shown here is derived from an EMBL/GenBank/DDBJ whole genome shotgun (WGS) entry which is preliminary data.</text>
</comment>
<dbReference type="OrthoDB" id="5062998at2"/>
<sequence length="998" mass="108661">MRPQDIKYPDTITGSGAAKLASSAIAPLVAAARGYLTCNADNLTGFPLPTPDRRSGQGRRLTKLLKASGDALFIPTYTPKIPVPTGVQYRPSTPHVGADGRSIKYETLPGPVTIGVHPACLASDISDTEKPILIAEGVLKADSAMSAWLTSVGIDETDLDVEADITQKEALGRLREIIKSIGADKRIVFCSINGVNSWNYEAFKPYRLGAGREIWVGVDGDVATKPGVHKAAEKIWSLLLDKKCSPRLLSPTLEVENATEKIGIDDYLAQIGDWDQLLEYLDDELPPPPAGDNLERIGDFRIAPDGASLQVCVVTEKDADANPLDANWVPTDPPVNFGGWVTSIVAERQPNREELADGKIYTEEEAAKVDSANLATTVEIKVSWRDASEALHTATITGPGEILSEPIERWHQLSGVNIPNSLASQPGWPVRNHAREWVDAVKNFHADTRKNEIAWSRLGWVPSSDVDMPTFTLGATVIKPEGQISDPKTTVNESTLSGATKFGLGGQTKPDRARLTEAFKNVLEKYLGAPDYKKFTTDRAWSELATAATIMGTALRPVVWPTCTRNNLVAYFWGPPAQGKSWSAGAAMAFWAQYPGAWSGNNLPGTAMDTYAATSTTLSRTPIWVIDDVAPQASLSKARAQQATIEELIRSTYNGVGKSRMFRDLKPQPIRHPQSTLIITGENLPQTASIKQRLIALGFKKGTLGSQAAIDDLEEFNSSSPDAALVTRGVLEFMAGWDKIKPHPGFGPEKNWKQLQEFLGVKIRKAFREMARKKLSAEGVNFGQSVREVEKATDILQTLLLVGFAAHYLTDLDENYYAQLMLLGEDNPICDAILEQMIEQAKDSESNTPGVSLLRALRLGMESGRFHIKDASGPAVVPLEDKAQSLGWDLSDPDRPRPQGNCVGLLCTTEDKDTFILFNRDNAFQEAKRAYPELIGHGQGSDASWGSVYDNGLNASFVPRRKNSKGKELNSSQIRINGKREGGIAISISTLEEIGSLS</sequence>
<protein>
    <recommendedName>
        <fullName evidence="3">DUF3854 domain-containing protein</fullName>
    </recommendedName>
</protein>
<dbReference type="AlphaFoldDB" id="S2WYT8"/>
<keyword evidence="2" id="KW-1185">Reference proteome</keyword>
<organism evidence="1 2">
    <name type="scientific">Propionimicrobium lymphophilum ACS-093-V-SCH5</name>
    <dbReference type="NCBI Taxonomy" id="883161"/>
    <lineage>
        <taxon>Bacteria</taxon>
        <taxon>Bacillati</taxon>
        <taxon>Actinomycetota</taxon>
        <taxon>Actinomycetes</taxon>
        <taxon>Propionibacteriales</taxon>
        <taxon>Propionibacteriaceae</taxon>
        <taxon>Propionimicrobium</taxon>
    </lineage>
</organism>
<dbReference type="STRING" id="883161.HMPREF9306_01217"/>
<reference evidence="1 2" key="1">
    <citation type="submission" date="2013-04" db="EMBL/GenBank/DDBJ databases">
        <title>The Genome Sequence of Propionimicrobium lymphophilum ACS-093-V-SCH5.</title>
        <authorList>
            <consortium name="The Broad Institute Genomics Platform"/>
            <person name="Earl A."/>
            <person name="Ward D."/>
            <person name="Feldgarden M."/>
            <person name="Gevers D."/>
            <person name="Saerens B."/>
            <person name="Vaneechoutte M."/>
            <person name="Walker B."/>
            <person name="Young S."/>
            <person name="Zeng Q."/>
            <person name="Gargeya S."/>
            <person name="Fitzgerald M."/>
            <person name="Haas B."/>
            <person name="Abouelleil A."/>
            <person name="Allen A.W."/>
            <person name="Alvarado L."/>
            <person name="Arachchi H.M."/>
            <person name="Berlin A.M."/>
            <person name="Chapman S.B."/>
            <person name="Gainer-Dewar J."/>
            <person name="Goldberg J."/>
            <person name="Griggs A."/>
            <person name="Gujja S."/>
            <person name="Hansen M."/>
            <person name="Howarth C."/>
            <person name="Imamovic A."/>
            <person name="Ireland A."/>
            <person name="Larimer J."/>
            <person name="McCowan C."/>
            <person name="Murphy C."/>
            <person name="Pearson M."/>
            <person name="Poon T.W."/>
            <person name="Priest M."/>
            <person name="Roberts A."/>
            <person name="Saif S."/>
            <person name="Shea T."/>
            <person name="Sisk P."/>
            <person name="Sykes S."/>
            <person name="Wortman J."/>
            <person name="Nusbaum C."/>
            <person name="Birren B."/>
        </authorList>
    </citation>
    <scope>NUCLEOTIDE SEQUENCE [LARGE SCALE GENOMIC DNA]</scope>
    <source>
        <strain evidence="1 2">ACS-093-V-SCH5</strain>
    </source>
</reference>